<dbReference type="InterPro" id="IPR036069">
    <property type="entry name" value="DUF34/NIF3_sf"/>
</dbReference>
<dbReference type="InterPro" id="IPR002678">
    <property type="entry name" value="DUF34/NIF3"/>
</dbReference>
<dbReference type="GO" id="GO:0046872">
    <property type="term" value="F:metal ion binding"/>
    <property type="evidence" value="ECO:0007669"/>
    <property type="project" value="UniProtKB-KW"/>
</dbReference>
<dbReference type="EMBL" id="DF820460">
    <property type="protein sequence ID" value="GAK53811.1"/>
    <property type="molecule type" value="Genomic_DNA"/>
</dbReference>
<dbReference type="AlphaFoldDB" id="A0A081BQY0"/>
<dbReference type="Proteomes" id="UP000030700">
    <property type="component" value="Unassembled WGS sequence"/>
</dbReference>
<comment type="similarity">
    <text evidence="1">Belongs to the GTP cyclohydrolase I type 2/NIF3 family.</text>
</comment>
<dbReference type="SUPFAM" id="SSF102705">
    <property type="entry name" value="NIF3 (NGG1p interacting factor 3)-like"/>
    <property type="match status" value="1"/>
</dbReference>
<evidence type="ECO:0000256" key="3">
    <source>
        <dbReference type="PIRSR" id="PIRSR602678-1"/>
    </source>
</evidence>
<dbReference type="HOGENOM" id="CLU_089937_1_0_0"/>
<reference evidence="4" key="1">
    <citation type="journal article" date="2015" name="PeerJ">
        <title>First genomic representation of candidate bacterial phylum KSB3 points to enhanced environmental sensing as a trigger of wastewater bulking.</title>
        <authorList>
            <person name="Sekiguchi Y."/>
            <person name="Ohashi A."/>
            <person name="Parks D.H."/>
            <person name="Yamauchi T."/>
            <person name="Tyson G.W."/>
            <person name="Hugenholtz P."/>
        </authorList>
    </citation>
    <scope>NUCLEOTIDE SEQUENCE [LARGE SCALE GENOMIC DNA]</scope>
</reference>
<organism evidence="4">
    <name type="scientific">Candidatus Moduliflexus flocculans</name>
    <dbReference type="NCBI Taxonomy" id="1499966"/>
    <lineage>
        <taxon>Bacteria</taxon>
        <taxon>Candidatus Moduliflexota</taxon>
        <taxon>Candidatus Moduliflexia</taxon>
        <taxon>Candidatus Moduliflexales</taxon>
        <taxon>Candidatus Moduliflexaceae</taxon>
    </lineage>
</organism>
<feature type="binding site" evidence="3">
    <location>
        <position position="107"/>
    </location>
    <ligand>
        <name>a divalent metal cation</name>
        <dbReference type="ChEBI" id="CHEBI:60240"/>
        <label>1</label>
    </ligand>
</feature>
<feature type="binding site" evidence="3">
    <location>
        <position position="226"/>
    </location>
    <ligand>
        <name>a divalent metal cation</name>
        <dbReference type="ChEBI" id="CHEBI:60240"/>
        <label>1</label>
    </ligand>
</feature>
<proteinExistence type="inferred from homology"/>
<evidence type="ECO:0000256" key="1">
    <source>
        <dbReference type="ARBA" id="ARBA00006964"/>
    </source>
</evidence>
<dbReference type="PANTHER" id="PTHR13799:SF14">
    <property type="entry name" value="GTP CYCLOHYDROLASE 1 TYPE 2 HOMOLOG"/>
    <property type="match status" value="1"/>
</dbReference>
<sequence>MISTKHVIERILQKIAAPSRPDTVDGLIAGSLEANVTGIATAMMATFDVLQRAVAAKHNLVITHEPTFYLHQETRDSLPDDSVSRRKQEFIRTQNLNIFHFHDHWHDRQPDGIEIGMIQALGWAQYADTRRLNLFHVPEMTLASFARKLASQLGIQTMRVVGSPNLPVRRVLASWGFLSRDNGMSLLARPDVDALVAGETHEWEVVEYAQDMVAMGQNKALILLGHVLSEQAGMAYCAEWLKSFISEIPIDFIPISEPYWNPRDIL</sequence>
<evidence type="ECO:0000256" key="2">
    <source>
        <dbReference type="ARBA" id="ARBA00022723"/>
    </source>
</evidence>
<keyword evidence="5" id="KW-1185">Reference proteome</keyword>
<gene>
    <name evidence="4" type="ORF">U14_05085</name>
</gene>
<feature type="binding site" evidence="3">
    <location>
        <position position="230"/>
    </location>
    <ligand>
        <name>a divalent metal cation</name>
        <dbReference type="ChEBI" id="CHEBI:60240"/>
        <label>1</label>
    </ligand>
</feature>
<protein>
    <submittedName>
        <fullName evidence="4">Uncharacterized protein</fullName>
    </submittedName>
</protein>
<keyword evidence="2 3" id="KW-0479">Metal-binding</keyword>
<evidence type="ECO:0000313" key="5">
    <source>
        <dbReference type="Proteomes" id="UP000030700"/>
    </source>
</evidence>
<evidence type="ECO:0000313" key="4">
    <source>
        <dbReference type="EMBL" id="GAK53811.1"/>
    </source>
</evidence>
<dbReference type="Pfam" id="PF01784">
    <property type="entry name" value="DUF34_NIF3"/>
    <property type="match status" value="1"/>
</dbReference>
<name>A0A081BQY0_9BACT</name>
<dbReference type="Gene3D" id="3.40.1390.30">
    <property type="entry name" value="NIF3 (NGG1p interacting factor 3)-like"/>
    <property type="match status" value="2"/>
</dbReference>
<accession>A0A081BQY0</accession>
<dbReference type="GO" id="GO:0005737">
    <property type="term" value="C:cytoplasm"/>
    <property type="evidence" value="ECO:0007669"/>
    <property type="project" value="TreeGrafter"/>
</dbReference>
<dbReference type="PANTHER" id="PTHR13799">
    <property type="entry name" value="NGG1 INTERACTING FACTOR 3"/>
    <property type="match status" value="1"/>
</dbReference>
<feature type="binding site" evidence="3">
    <location>
        <position position="64"/>
    </location>
    <ligand>
        <name>a divalent metal cation</name>
        <dbReference type="ChEBI" id="CHEBI:60240"/>
        <label>2</label>
    </ligand>
</feature>
<dbReference type="STRING" id="1499966.U14_05085"/>